<dbReference type="Proteomes" id="UP000274822">
    <property type="component" value="Unassembled WGS sequence"/>
</dbReference>
<dbReference type="AlphaFoldDB" id="A0A433QVT4"/>
<dbReference type="GO" id="GO:0034316">
    <property type="term" value="P:negative regulation of Arp2/3 complex-mediated actin nucleation"/>
    <property type="evidence" value="ECO:0007669"/>
    <property type="project" value="TreeGrafter"/>
</dbReference>
<comment type="caution">
    <text evidence="3">The sequence shown here is derived from an EMBL/GenBank/DDBJ whole genome shotgun (WGS) entry which is preliminary data.</text>
</comment>
<dbReference type="Gene3D" id="3.40.20.10">
    <property type="entry name" value="Severin"/>
    <property type="match status" value="1"/>
</dbReference>
<dbReference type="SMART" id="SM00102">
    <property type="entry name" value="ADF"/>
    <property type="match status" value="1"/>
</dbReference>
<keyword evidence="4" id="KW-1185">Reference proteome</keyword>
<sequence length="140" mass="15982">MCSKLGRFPLNISNIAIMASGQICDIDPKVLEKLKQFRFAKKSKGNAAYVFEEDEMYDDITVEDLVDVLPENSPRYIVLSYELHHHDGRNSFPLVFIYWSPNTVKSEMHMLYAGVKTYLQSQADVSKVSLSFGSDWHGLD</sequence>
<dbReference type="GO" id="GO:0003779">
    <property type="term" value="F:actin binding"/>
    <property type="evidence" value="ECO:0007669"/>
    <property type="project" value="InterPro"/>
</dbReference>
<proteinExistence type="inferred from homology"/>
<dbReference type="InterPro" id="IPR029006">
    <property type="entry name" value="ADF-H/Gelsolin-like_dom_sf"/>
</dbReference>
<evidence type="ECO:0000313" key="4">
    <source>
        <dbReference type="Proteomes" id="UP000274822"/>
    </source>
</evidence>
<name>A0A433QVT4_9FUNG</name>
<dbReference type="PROSITE" id="PS51263">
    <property type="entry name" value="ADF_H"/>
    <property type="match status" value="1"/>
</dbReference>
<dbReference type="InterPro" id="IPR002108">
    <property type="entry name" value="ADF-H"/>
</dbReference>
<organism evidence="3 4">
    <name type="scientific">Jimgerdemannia flammicorona</name>
    <dbReference type="NCBI Taxonomy" id="994334"/>
    <lineage>
        <taxon>Eukaryota</taxon>
        <taxon>Fungi</taxon>
        <taxon>Fungi incertae sedis</taxon>
        <taxon>Mucoromycota</taxon>
        <taxon>Mucoromycotina</taxon>
        <taxon>Endogonomycetes</taxon>
        <taxon>Endogonales</taxon>
        <taxon>Endogonaceae</taxon>
        <taxon>Jimgerdemannia</taxon>
    </lineage>
</organism>
<dbReference type="InterPro" id="IPR011171">
    <property type="entry name" value="GMF"/>
</dbReference>
<comment type="similarity">
    <text evidence="1">Belongs to the actin-binding proteins ADF family. GMF subfamily.</text>
</comment>
<dbReference type="CDD" id="cd11283">
    <property type="entry name" value="ADF_GMF-beta_like"/>
    <property type="match status" value="1"/>
</dbReference>
<reference evidence="3 4" key="1">
    <citation type="journal article" date="2018" name="New Phytol.">
        <title>Phylogenomics of Endogonaceae and evolution of mycorrhizas within Mucoromycota.</title>
        <authorList>
            <person name="Chang Y."/>
            <person name="Desiro A."/>
            <person name="Na H."/>
            <person name="Sandor L."/>
            <person name="Lipzen A."/>
            <person name="Clum A."/>
            <person name="Barry K."/>
            <person name="Grigoriev I.V."/>
            <person name="Martin F.M."/>
            <person name="Stajich J.E."/>
            <person name="Smith M.E."/>
            <person name="Bonito G."/>
            <person name="Spatafora J.W."/>
        </authorList>
    </citation>
    <scope>NUCLEOTIDE SEQUENCE [LARGE SCALE GENOMIC DNA]</scope>
    <source>
        <strain evidence="3 4">AD002</strain>
    </source>
</reference>
<dbReference type="GO" id="GO:0071933">
    <property type="term" value="F:Arp2/3 complex binding"/>
    <property type="evidence" value="ECO:0007669"/>
    <property type="project" value="InterPro"/>
</dbReference>
<dbReference type="GO" id="GO:0071846">
    <property type="term" value="P:actin filament debranching"/>
    <property type="evidence" value="ECO:0007669"/>
    <property type="project" value="InterPro"/>
</dbReference>
<dbReference type="Pfam" id="PF00241">
    <property type="entry name" value="Cofilin_ADF"/>
    <property type="match status" value="1"/>
</dbReference>
<dbReference type="PANTHER" id="PTHR11249:SF2">
    <property type="entry name" value="GLIA MATURATION FACTOR"/>
    <property type="match status" value="1"/>
</dbReference>
<evidence type="ECO:0000259" key="2">
    <source>
        <dbReference type="PROSITE" id="PS51263"/>
    </source>
</evidence>
<protein>
    <submittedName>
        <fullName evidence="3">Glia maturation factor beta</fullName>
    </submittedName>
</protein>
<evidence type="ECO:0000313" key="3">
    <source>
        <dbReference type="EMBL" id="RUS33931.1"/>
    </source>
</evidence>
<accession>A0A433QVT4</accession>
<dbReference type="EMBL" id="RBNJ01000830">
    <property type="protein sequence ID" value="RUS33931.1"/>
    <property type="molecule type" value="Genomic_DNA"/>
</dbReference>
<evidence type="ECO:0000256" key="1">
    <source>
        <dbReference type="ARBA" id="ARBA00010055"/>
    </source>
</evidence>
<gene>
    <name evidence="3" type="ORF">BC938DRAFT_483174</name>
</gene>
<dbReference type="GO" id="GO:0030864">
    <property type="term" value="C:cortical actin cytoskeleton"/>
    <property type="evidence" value="ECO:0007669"/>
    <property type="project" value="TreeGrafter"/>
</dbReference>
<dbReference type="SUPFAM" id="SSF55753">
    <property type="entry name" value="Actin depolymerizing proteins"/>
    <property type="match status" value="1"/>
</dbReference>
<feature type="domain" description="ADF-H" evidence="2">
    <location>
        <begin position="9"/>
        <end position="140"/>
    </location>
</feature>
<dbReference type="PANTHER" id="PTHR11249">
    <property type="entry name" value="GLIAL FACTOR NATURATION FACTOR"/>
    <property type="match status" value="1"/>
</dbReference>